<organism evidence="6 7">
    <name type="scientific">Roseospira marina</name>
    <dbReference type="NCBI Taxonomy" id="140057"/>
    <lineage>
        <taxon>Bacteria</taxon>
        <taxon>Pseudomonadati</taxon>
        <taxon>Pseudomonadota</taxon>
        <taxon>Alphaproteobacteria</taxon>
        <taxon>Rhodospirillales</taxon>
        <taxon>Rhodospirillaceae</taxon>
        <taxon>Roseospira</taxon>
    </lineage>
</organism>
<evidence type="ECO:0000256" key="3">
    <source>
        <dbReference type="ARBA" id="ARBA00023157"/>
    </source>
</evidence>
<evidence type="ECO:0000256" key="1">
    <source>
        <dbReference type="ARBA" id="ARBA00022729"/>
    </source>
</evidence>
<dbReference type="CDD" id="cd03023">
    <property type="entry name" value="DsbA_Com1_like"/>
    <property type="match status" value="1"/>
</dbReference>
<proteinExistence type="predicted"/>
<dbReference type="PANTHER" id="PTHR13887:SF14">
    <property type="entry name" value="DISULFIDE BOND FORMATION PROTEIN D"/>
    <property type="match status" value="1"/>
</dbReference>
<keyword evidence="3" id="KW-1015">Disulfide bond</keyword>
<dbReference type="InterPro" id="IPR036249">
    <property type="entry name" value="Thioredoxin-like_sf"/>
</dbReference>
<name>A0A5M6IF01_9PROT</name>
<dbReference type="Pfam" id="PF01323">
    <property type="entry name" value="DSBA"/>
    <property type="match status" value="1"/>
</dbReference>
<dbReference type="GO" id="GO:0016491">
    <property type="term" value="F:oxidoreductase activity"/>
    <property type="evidence" value="ECO:0007669"/>
    <property type="project" value="UniProtKB-KW"/>
</dbReference>
<feature type="domain" description="Thioredoxin" evidence="5">
    <location>
        <begin position="32"/>
        <end position="264"/>
    </location>
</feature>
<dbReference type="SUPFAM" id="SSF52833">
    <property type="entry name" value="Thioredoxin-like"/>
    <property type="match status" value="1"/>
</dbReference>
<keyword evidence="4" id="KW-0676">Redox-active center</keyword>
<dbReference type="InterPro" id="IPR013766">
    <property type="entry name" value="Thioredoxin_domain"/>
</dbReference>
<evidence type="ECO:0000256" key="2">
    <source>
        <dbReference type="ARBA" id="ARBA00023002"/>
    </source>
</evidence>
<sequence>MTQRSTHARSRRIRHGVATFALVGLLAGLAWSSTAATAPALADEPLTEAQKQAVRDLVRETLLDDPEIIAMALEALQDRQRADETAKARAAIQEHMDALTAAEPGAVLGNPDGDVTVVEFSDYQCGYCKRVFPDLMTAVETDGNVRLVIRELPILGPDSVMAARAAVASRAQGQYPAFHKALMALRGGLSEASVLQLAAEVGLDVEQLRADMADPELDQRFQSNVTLARALGITGTPAFVIGGDLVPGAVSLDRLKELISAARTDG</sequence>
<accession>A0A5M6IF01</accession>
<dbReference type="AlphaFoldDB" id="A0A5M6IF01"/>
<evidence type="ECO:0000256" key="4">
    <source>
        <dbReference type="ARBA" id="ARBA00023284"/>
    </source>
</evidence>
<dbReference type="OrthoDB" id="9780147at2"/>
<dbReference type="PROSITE" id="PS51352">
    <property type="entry name" value="THIOREDOXIN_2"/>
    <property type="match status" value="1"/>
</dbReference>
<dbReference type="EMBL" id="VWPJ01000005">
    <property type="protein sequence ID" value="KAA5606315.1"/>
    <property type="molecule type" value="Genomic_DNA"/>
</dbReference>
<keyword evidence="2" id="KW-0560">Oxidoreductase</keyword>
<evidence type="ECO:0000313" key="7">
    <source>
        <dbReference type="Proteomes" id="UP000324065"/>
    </source>
</evidence>
<keyword evidence="7" id="KW-1185">Reference proteome</keyword>
<keyword evidence="1" id="KW-0732">Signal</keyword>
<gene>
    <name evidence="6" type="ORF">F1188_07820</name>
</gene>
<protein>
    <submittedName>
        <fullName evidence="6">DsbA family protein</fullName>
    </submittedName>
</protein>
<dbReference type="PANTHER" id="PTHR13887">
    <property type="entry name" value="GLUTATHIONE S-TRANSFERASE KAPPA"/>
    <property type="match status" value="1"/>
</dbReference>
<evidence type="ECO:0000259" key="5">
    <source>
        <dbReference type="PROSITE" id="PS51352"/>
    </source>
</evidence>
<comment type="caution">
    <text evidence="6">The sequence shown here is derived from an EMBL/GenBank/DDBJ whole genome shotgun (WGS) entry which is preliminary data.</text>
</comment>
<dbReference type="Gene3D" id="3.40.30.10">
    <property type="entry name" value="Glutaredoxin"/>
    <property type="match status" value="1"/>
</dbReference>
<dbReference type="Pfam" id="PF18312">
    <property type="entry name" value="ScsC_N"/>
    <property type="match status" value="1"/>
</dbReference>
<dbReference type="Proteomes" id="UP000324065">
    <property type="component" value="Unassembled WGS sequence"/>
</dbReference>
<dbReference type="RefSeq" id="WP_150061837.1">
    <property type="nucleotide sequence ID" value="NZ_JACHII010000007.1"/>
</dbReference>
<dbReference type="InterPro" id="IPR001853">
    <property type="entry name" value="DSBA-like_thioredoxin_dom"/>
</dbReference>
<dbReference type="InterPro" id="IPR041205">
    <property type="entry name" value="ScsC_N"/>
</dbReference>
<reference evidence="6 7" key="1">
    <citation type="submission" date="2019-09" db="EMBL/GenBank/DDBJ databases">
        <title>Genome sequence of Roseospira marina, one of the more divergent members of the non-sulfur purple photosynthetic bacterial family, the Rhodospirillaceae.</title>
        <authorList>
            <person name="Meyer T."/>
            <person name="Kyndt J."/>
        </authorList>
    </citation>
    <scope>NUCLEOTIDE SEQUENCE [LARGE SCALE GENOMIC DNA]</scope>
    <source>
        <strain evidence="6 7">DSM 15113</strain>
    </source>
</reference>
<evidence type="ECO:0000313" key="6">
    <source>
        <dbReference type="EMBL" id="KAA5606315.1"/>
    </source>
</evidence>